<evidence type="ECO:0000256" key="1">
    <source>
        <dbReference type="ARBA" id="ARBA00022448"/>
    </source>
</evidence>
<dbReference type="InterPro" id="IPR018000">
    <property type="entry name" value="Neurotransmitter_ion_chnl_CS"/>
</dbReference>
<evidence type="ECO:0000259" key="17">
    <source>
        <dbReference type="Pfam" id="PF02932"/>
    </source>
</evidence>
<feature type="domain" description="Neurotransmitter-gated ion-channel ligand-binding" evidence="16">
    <location>
        <begin position="40"/>
        <end position="246"/>
    </location>
</feature>
<dbReference type="PANTHER" id="PTHR18945">
    <property type="entry name" value="NEUROTRANSMITTER GATED ION CHANNEL"/>
    <property type="match status" value="1"/>
</dbReference>
<accession>A0A2S1WM09</accession>
<dbReference type="CDD" id="cd19032">
    <property type="entry name" value="LGIC_ECD_nAChR_proto_beta-like"/>
    <property type="match status" value="1"/>
</dbReference>
<dbReference type="SUPFAM" id="SSF63712">
    <property type="entry name" value="Nicotinic receptor ligand binding domain-like"/>
    <property type="match status" value="1"/>
</dbReference>
<dbReference type="InterPro" id="IPR006202">
    <property type="entry name" value="Neur_chan_lig-bd"/>
</dbReference>
<evidence type="ECO:0000256" key="4">
    <source>
        <dbReference type="ARBA" id="ARBA00022989"/>
    </source>
</evidence>
<dbReference type="NCBIfam" id="TIGR00860">
    <property type="entry name" value="LIC"/>
    <property type="match status" value="1"/>
</dbReference>
<feature type="region of interest" description="Disordered" evidence="15">
    <location>
        <begin position="381"/>
        <end position="401"/>
    </location>
</feature>
<dbReference type="InterPro" id="IPR036734">
    <property type="entry name" value="Neur_chan_lig-bd_sf"/>
</dbReference>
<evidence type="ECO:0000256" key="7">
    <source>
        <dbReference type="ARBA" id="ARBA00023136"/>
    </source>
</evidence>
<feature type="domain" description="Neurotransmitter-gated ion-channel transmembrane" evidence="17">
    <location>
        <begin position="253"/>
        <end position="507"/>
    </location>
</feature>
<dbReference type="EMBL" id="MG973297">
    <property type="protein sequence ID" value="AWJ68150.1"/>
    <property type="molecule type" value="mRNA"/>
</dbReference>
<evidence type="ECO:0000256" key="11">
    <source>
        <dbReference type="ARBA" id="ARBA00023286"/>
    </source>
</evidence>
<dbReference type="Gene3D" id="2.70.170.10">
    <property type="entry name" value="Neurotransmitter-gated ion-channel ligand-binding domain"/>
    <property type="match status" value="1"/>
</dbReference>
<feature type="transmembrane region" description="Helical" evidence="14">
    <location>
        <begin position="312"/>
        <end position="335"/>
    </location>
</feature>
<dbReference type="SUPFAM" id="SSF90112">
    <property type="entry name" value="Neurotransmitter-gated ion-channel transmembrane pore"/>
    <property type="match status" value="1"/>
</dbReference>
<evidence type="ECO:0000256" key="8">
    <source>
        <dbReference type="ARBA" id="ARBA00023157"/>
    </source>
</evidence>
<keyword evidence="7 14" id="KW-0472">Membrane</keyword>
<dbReference type="Pfam" id="PF02931">
    <property type="entry name" value="Neur_chan_LBD"/>
    <property type="match status" value="1"/>
</dbReference>
<evidence type="ECO:0000256" key="9">
    <source>
        <dbReference type="ARBA" id="ARBA00023170"/>
    </source>
</evidence>
<keyword evidence="9 18" id="KW-0675">Receptor</keyword>
<dbReference type="GO" id="GO:0022848">
    <property type="term" value="F:acetylcholine-gated monoatomic cation-selective channel activity"/>
    <property type="evidence" value="ECO:0007669"/>
    <property type="project" value="InterPro"/>
</dbReference>
<dbReference type="CDD" id="cd19064">
    <property type="entry name" value="LGIC_TM_nAChR"/>
    <property type="match status" value="1"/>
</dbReference>
<dbReference type="PROSITE" id="PS00236">
    <property type="entry name" value="NEUROTR_ION_CHANNEL"/>
    <property type="match status" value="1"/>
</dbReference>
<keyword evidence="6 14" id="KW-0406">Ion transport</keyword>
<evidence type="ECO:0000259" key="16">
    <source>
        <dbReference type="Pfam" id="PF02931"/>
    </source>
</evidence>
<evidence type="ECO:0000256" key="10">
    <source>
        <dbReference type="ARBA" id="ARBA00023180"/>
    </source>
</evidence>
<dbReference type="GO" id="GO:0045211">
    <property type="term" value="C:postsynaptic membrane"/>
    <property type="evidence" value="ECO:0007669"/>
    <property type="project" value="InterPro"/>
</dbReference>
<dbReference type="InterPro" id="IPR036719">
    <property type="entry name" value="Neuro-gated_channel_TM_sf"/>
</dbReference>
<evidence type="ECO:0000256" key="5">
    <source>
        <dbReference type="ARBA" id="ARBA00023018"/>
    </source>
</evidence>
<keyword evidence="12 14" id="KW-0407">Ion channel</keyword>
<comment type="similarity">
    <text evidence="14">Belongs to the ligand-gated ion channel (TC 1.A.9) family.</text>
</comment>
<evidence type="ECO:0000313" key="18">
    <source>
        <dbReference type="EMBL" id="AWJ68150.1"/>
    </source>
</evidence>
<dbReference type="InterPro" id="IPR038050">
    <property type="entry name" value="Neuro_actylchol_rec"/>
</dbReference>
<feature type="transmembrane region" description="Helical" evidence="14">
    <location>
        <begin position="491"/>
        <end position="509"/>
    </location>
</feature>
<keyword evidence="4 14" id="KW-1133">Transmembrane helix</keyword>
<evidence type="ECO:0000256" key="3">
    <source>
        <dbReference type="ARBA" id="ARBA00022692"/>
    </source>
</evidence>
<keyword evidence="5" id="KW-0770">Synapse</keyword>
<dbReference type="Gene3D" id="1.20.58.390">
    <property type="entry name" value="Neurotransmitter-gated ion-channel transmembrane domain"/>
    <property type="match status" value="2"/>
</dbReference>
<protein>
    <submittedName>
        <fullName evidence="18">Putative acetylcholine receptor 1</fullName>
    </submittedName>
</protein>
<evidence type="ECO:0000256" key="12">
    <source>
        <dbReference type="ARBA" id="ARBA00023303"/>
    </source>
</evidence>
<feature type="transmembrane region" description="Helical" evidence="14">
    <location>
        <begin position="282"/>
        <end position="300"/>
    </location>
</feature>
<dbReference type="Pfam" id="PF02932">
    <property type="entry name" value="Neur_chan_memb"/>
    <property type="match status" value="1"/>
</dbReference>
<evidence type="ECO:0000256" key="15">
    <source>
        <dbReference type="SAM" id="MobiDB-lite"/>
    </source>
</evidence>
<evidence type="ECO:0000256" key="14">
    <source>
        <dbReference type="RuleBase" id="RU000687"/>
    </source>
</evidence>
<dbReference type="PRINTS" id="PR00254">
    <property type="entry name" value="NICOTINICR"/>
</dbReference>
<dbReference type="FunFam" id="2.70.170.10:FF:000005">
    <property type="entry name" value="Neuronal nicotinic acetylcholine receptor alpha4 subunit"/>
    <property type="match status" value="1"/>
</dbReference>
<dbReference type="AlphaFoldDB" id="A0A2S1WM09"/>
<dbReference type="InterPro" id="IPR006201">
    <property type="entry name" value="Neur_channel"/>
</dbReference>
<keyword evidence="3 14" id="KW-0812">Transmembrane</keyword>
<dbReference type="InterPro" id="IPR002394">
    <property type="entry name" value="Nicotinic_acetylcholine_rcpt"/>
</dbReference>
<dbReference type="FunFam" id="1.20.58.390:FF:000038">
    <property type="entry name" value="Acetylcholine receptor subunit beta-like 1"/>
    <property type="match status" value="1"/>
</dbReference>
<dbReference type="GO" id="GO:0004888">
    <property type="term" value="F:transmembrane signaling receptor activity"/>
    <property type="evidence" value="ECO:0007669"/>
    <property type="project" value="InterPro"/>
</dbReference>
<dbReference type="PRINTS" id="PR00252">
    <property type="entry name" value="NRIONCHANNEL"/>
</dbReference>
<sequence>MKASQMRAIVQCWAELMLVSVAFHQCRASQYSGLGSQDEHNLVNTLFDGYNELIRPVKNMSELVKVDFQLALHQLILVDEKNQILKSNVWLRMVWYDYQLEWDPAEYGGITVIRIQPDRVWKPDIVLFNNADGKYEVSFKPNLVIYDNGRVLWIPPAIYKSSCNINVEYFPFDEQICYMNFGSWTFNNLQVILGWYEGQQKVDLDDYSPSGSWDLTSCPGKLTSQDKDGQHNISMITYTLTIRRKTLFYTVNLILPCVLITFLSFCVFFLPADAHEKMTMCISILLALVVFLVLVSKILPPTSVTTPLIEKYLLFTFIMNFVTIIITVVIINWNFRTPRTHRMPKWVRELFLNYLPRAILMKRPDHETRYGKKAYTLRHHTKKVRGRGQTSHHGGRLVSTKDERMDRKNGFGAGWSQKGVQNTSFTDSPKTFGKGEENFVPTIGGTKFPICKDTITALEAIKFVADHLKNEDDYSEILDDWRYVASVIDRLQLYIFAAITVGGTIGILINAPHIFETVDQEKIIQIIKASKDGIGIPPDY</sequence>
<dbReference type="InterPro" id="IPR006029">
    <property type="entry name" value="Neurotrans-gated_channel_TM"/>
</dbReference>
<reference evidence="18" key="1">
    <citation type="submission" date="2018-02" db="EMBL/GenBank/DDBJ databases">
        <title>Hirudo verbana central nervous system transcriptome analysis of ion channel and receptor content.</title>
        <authorList>
            <person name="Northcutt A.J."/>
            <person name="Schulz D.J."/>
            <person name="Mesce K.A."/>
        </authorList>
    </citation>
    <scope>NUCLEOTIDE SEQUENCE</scope>
</reference>
<feature type="chain" id="PRO_5022254792" evidence="14">
    <location>
        <begin position="29"/>
        <end position="540"/>
    </location>
</feature>
<organism evidence="18">
    <name type="scientific">Hirudo verbana</name>
    <dbReference type="NCBI Taxonomy" id="311461"/>
    <lineage>
        <taxon>Eukaryota</taxon>
        <taxon>Metazoa</taxon>
        <taxon>Spiralia</taxon>
        <taxon>Lophotrochozoa</taxon>
        <taxon>Annelida</taxon>
        <taxon>Clitellata</taxon>
        <taxon>Hirudinea</taxon>
        <taxon>Hirudinida</taxon>
        <taxon>Hirudiniformes</taxon>
        <taxon>Hirudinidae</taxon>
        <taxon>Hirudo</taxon>
    </lineage>
</organism>
<feature type="transmembrane region" description="Helical" evidence="14">
    <location>
        <begin position="247"/>
        <end position="270"/>
    </location>
</feature>
<evidence type="ECO:0000256" key="2">
    <source>
        <dbReference type="ARBA" id="ARBA00022475"/>
    </source>
</evidence>
<evidence type="ECO:0000256" key="6">
    <source>
        <dbReference type="ARBA" id="ARBA00023065"/>
    </source>
</evidence>
<keyword evidence="1 14" id="KW-0813">Transport</keyword>
<keyword evidence="8" id="KW-1015">Disulfide bond</keyword>
<proteinExistence type="evidence at transcript level"/>
<evidence type="ECO:0000256" key="13">
    <source>
        <dbReference type="ARBA" id="ARBA00034099"/>
    </source>
</evidence>
<keyword evidence="14" id="KW-0732">Signal</keyword>
<keyword evidence="2" id="KW-1003">Cell membrane</keyword>
<name>A0A2S1WM09_9ANNE</name>
<keyword evidence="10" id="KW-0325">Glycoprotein</keyword>
<keyword evidence="11" id="KW-1071">Ligand-gated ion channel</keyword>
<comment type="subcellular location">
    <subcellularLocation>
        <location evidence="13">Synaptic cell membrane</location>
        <topology evidence="13">Multi-pass membrane protein</topology>
    </subcellularLocation>
</comment>
<feature type="signal peptide" evidence="14">
    <location>
        <begin position="1"/>
        <end position="28"/>
    </location>
</feature>